<dbReference type="InterPro" id="IPR015424">
    <property type="entry name" value="PyrdxlP-dep_Trfase"/>
</dbReference>
<dbReference type="PANTHER" id="PTHR13693">
    <property type="entry name" value="CLASS II AMINOTRANSFERASE/8-AMINO-7-OXONONANOATE SYNTHASE"/>
    <property type="match status" value="1"/>
</dbReference>
<proteinExistence type="predicted"/>
<evidence type="ECO:0000259" key="7">
    <source>
        <dbReference type="Pfam" id="PF00155"/>
    </source>
</evidence>
<comment type="catalytic activity">
    <reaction evidence="6">
        <text>6-carboxyhexanoyl-[ACP] + L-alanine + H(+) = (8S)-8-amino-7-oxononanoate + holo-[ACP] + CO2</text>
        <dbReference type="Rhea" id="RHEA:42288"/>
        <dbReference type="Rhea" id="RHEA-COMP:9685"/>
        <dbReference type="Rhea" id="RHEA-COMP:9955"/>
        <dbReference type="ChEBI" id="CHEBI:15378"/>
        <dbReference type="ChEBI" id="CHEBI:16526"/>
        <dbReference type="ChEBI" id="CHEBI:57972"/>
        <dbReference type="ChEBI" id="CHEBI:64479"/>
        <dbReference type="ChEBI" id="CHEBI:78846"/>
        <dbReference type="ChEBI" id="CHEBI:149468"/>
        <dbReference type="EC" id="2.3.1.47"/>
    </reaction>
</comment>
<dbReference type="EMBL" id="MAEM01000354">
    <property type="protein sequence ID" value="OBS00599.1"/>
    <property type="molecule type" value="Genomic_DNA"/>
</dbReference>
<comment type="caution">
    <text evidence="8">The sequence shown here is derived from an EMBL/GenBank/DDBJ whole genome shotgun (WGS) entry which is preliminary data.</text>
</comment>
<dbReference type="AlphaFoldDB" id="A0A1A6BEE1"/>
<dbReference type="SUPFAM" id="SSF53383">
    <property type="entry name" value="PLP-dependent transferases"/>
    <property type="match status" value="1"/>
</dbReference>
<dbReference type="GO" id="GO:0008710">
    <property type="term" value="F:8-amino-7-oxononanoate synthase activity"/>
    <property type="evidence" value="ECO:0007669"/>
    <property type="project" value="UniProtKB-EC"/>
</dbReference>
<dbReference type="Gene3D" id="3.40.640.10">
    <property type="entry name" value="Type I PLP-dependent aspartate aminotransferase-like (Major domain)"/>
    <property type="match status" value="1"/>
</dbReference>
<evidence type="ECO:0000256" key="4">
    <source>
        <dbReference type="ARBA" id="ARBA00032610"/>
    </source>
</evidence>
<evidence type="ECO:0000256" key="1">
    <source>
        <dbReference type="ARBA" id="ARBA00001933"/>
    </source>
</evidence>
<dbReference type="Proteomes" id="UP000093757">
    <property type="component" value="Unassembled WGS sequence"/>
</dbReference>
<dbReference type="InterPro" id="IPR015421">
    <property type="entry name" value="PyrdxlP-dep_Trfase_major"/>
</dbReference>
<dbReference type="OrthoDB" id="9778690at2"/>
<name>A0A1A6BEE1_MYCGO</name>
<comment type="cofactor">
    <cofactor evidence="1">
        <name>pyridoxal 5'-phosphate</name>
        <dbReference type="ChEBI" id="CHEBI:597326"/>
    </cofactor>
</comment>
<evidence type="ECO:0000256" key="2">
    <source>
        <dbReference type="ARBA" id="ARBA00013187"/>
    </source>
</evidence>
<reference evidence="8 9" key="1">
    <citation type="submission" date="2016-06" db="EMBL/GenBank/DDBJ databases">
        <authorList>
            <person name="Kjaerup R.B."/>
            <person name="Dalgaard T.S."/>
            <person name="Juul-Madsen H.R."/>
        </authorList>
    </citation>
    <scope>NUCLEOTIDE SEQUENCE [LARGE SCALE GENOMIC DNA]</scope>
    <source>
        <strain evidence="8 9">1245752.6</strain>
    </source>
</reference>
<dbReference type="Gene3D" id="3.90.1150.10">
    <property type="entry name" value="Aspartate Aminotransferase, domain 1"/>
    <property type="match status" value="1"/>
</dbReference>
<dbReference type="GO" id="GO:0030170">
    <property type="term" value="F:pyridoxal phosphate binding"/>
    <property type="evidence" value="ECO:0007669"/>
    <property type="project" value="InterPro"/>
</dbReference>
<accession>A0A1A6BEE1</accession>
<evidence type="ECO:0000313" key="8">
    <source>
        <dbReference type="EMBL" id="OBS00599.1"/>
    </source>
</evidence>
<sequence length="457" mass="48619">MIETRRDEAAMREMASNLLAGGGNGDQLAPPLRTVAPTSATGAKPIVRQKFSDHPGVVSACELNARRRAIWELTGMPSPLYLERKGYNTAVIEGPDRELTNFAGYNYLGLAHHPKVVRAVQDAVAQYGASASNSRITSGETALYPRLEQRLAQIYDVDAAIIATSGFLTNAGVLGYLLGEGDAAVCDSLIHASVVAGARWAGARVMTFRHNDPDSLRAVLRASRDRFKRVLVVIEGLYSMDGDIGPLPQVAAVAREFDCGVMVDEAHSIGVLGAHGHGVREHFGLPGDAVDIWMGSLSKALGSCGGFIAGNANLIEALSTAPAMLLTVGFPPTAAAAALTALEVLDSEPERVQRLWRNTKLFTSALRDRDIDLGISQNTPICPVLIPSVARVVFASALLLQRGIYVGPVTAPAVQPGQERLRFFITSEHTDEQLTATADAVAEVVQIANQLDSSIPV</sequence>
<evidence type="ECO:0000256" key="6">
    <source>
        <dbReference type="ARBA" id="ARBA00047715"/>
    </source>
</evidence>
<evidence type="ECO:0000256" key="3">
    <source>
        <dbReference type="ARBA" id="ARBA00022679"/>
    </source>
</evidence>
<protein>
    <recommendedName>
        <fullName evidence="2">8-amino-7-oxononanoate synthase</fullName>
        <ecNumber evidence="2">2.3.1.47</ecNumber>
    </recommendedName>
    <alternativeName>
        <fullName evidence="4">7-keto-8-amino-pelargonic acid synthase</fullName>
    </alternativeName>
    <alternativeName>
        <fullName evidence="5">8-amino-7-ketopelargonate synthase</fullName>
    </alternativeName>
</protein>
<dbReference type="GO" id="GO:0016874">
    <property type="term" value="F:ligase activity"/>
    <property type="evidence" value="ECO:0007669"/>
    <property type="project" value="UniProtKB-KW"/>
</dbReference>
<dbReference type="PANTHER" id="PTHR13693:SF3">
    <property type="entry name" value="LD36009P"/>
    <property type="match status" value="1"/>
</dbReference>
<dbReference type="InterPro" id="IPR015422">
    <property type="entry name" value="PyrdxlP-dep_Trfase_small"/>
</dbReference>
<keyword evidence="8" id="KW-0436">Ligase</keyword>
<dbReference type="InterPro" id="IPR050087">
    <property type="entry name" value="AON_synthase_class-II"/>
</dbReference>
<organism evidence="8 9">
    <name type="scientific">Mycobacterium gordonae</name>
    <dbReference type="NCBI Taxonomy" id="1778"/>
    <lineage>
        <taxon>Bacteria</taxon>
        <taxon>Bacillati</taxon>
        <taxon>Actinomycetota</taxon>
        <taxon>Actinomycetes</taxon>
        <taxon>Mycobacteriales</taxon>
        <taxon>Mycobacteriaceae</taxon>
        <taxon>Mycobacterium</taxon>
    </lineage>
</organism>
<keyword evidence="3" id="KW-0808">Transferase</keyword>
<dbReference type="InterPro" id="IPR004839">
    <property type="entry name" value="Aminotransferase_I/II_large"/>
</dbReference>
<dbReference type="EC" id="2.3.1.47" evidence="2"/>
<dbReference type="RefSeq" id="WP_065135074.1">
    <property type="nucleotide sequence ID" value="NZ_JANFXG010000018.1"/>
</dbReference>
<gene>
    <name evidence="8" type="ORF">A9W98_24200</name>
</gene>
<evidence type="ECO:0000313" key="9">
    <source>
        <dbReference type="Proteomes" id="UP000093757"/>
    </source>
</evidence>
<dbReference type="Pfam" id="PF00155">
    <property type="entry name" value="Aminotran_1_2"/>
    <property type="match status" value="1"/>
</dbReference>
<feature type="domain" description="Aminotransferase class I/classII large" evidence="7">
    <location>
        <begin position="98"/>
        <end position="440"/>
    </location>
</feature>
<evidence type="ECO:0000256" key="5">
    <source>
        <dbReference type="ARBA" id="ARBA00033381"/>
    </source>
</evidence>